<dbReference type="SMART" id="SM00530">
    <property type="entry name" value="HTH_XRE"/>
    <property type="match status" value="1"/>
</dbReference>
<accession>A0A432LZ05</accession>
<dbReference type="GO" id="GO:0003677">
    <property type="term" value="F:DNA binding"/>
    <property type="evidence" value="ECO:0007669"/>
    <property type="project" value="InterPro"/>
</dbReference>
<evidence type="ECO:0000313" key="2">
    <source>
        <dbReference type="EMBL" id="RUL66822.1"/>
    </source>
</evidence>
<dbReference type="SUPFAM" id="SSF47413">
    <property type="entry name" value="lambda repressor-like DNA-binding domains"/>
    <property type="match status" value="1"/>
</dbReference>
<comment type="caution">
    <text evidence="2">The sequence shown here is derived from an EMBL/GenBank/DDBJ whole genome shotgun (WGS) entry which is preliminary data.</text>
</comment>
<evidence type="ECO:0000259" key="1">
    <source>
        <dbReference type="PROSITE" id="PS50943"/>
    </source>
</evidence>
<evidence type="ECO:0000313" key="3">
    <source>
        <dbReference type="Proteomes" id="UP000267077"/>
    </source>
</evidence>
<dbReference type="InterPro" id="IPR001387">
    <property type="entry name" value="Cro/C1-type_HTH"/>
</dbReference>
<dbReference type="AlphaFoldDB" id="A0A432LZ05"/>
<sequence length="115" mass="13010">MARQINIRLVFQQRLREARLRTGLSQKDLGIEAGLDPFVASTRINRYEVGVHEPDLSLVSRLAQVLGVPTAYLFCEDDRLARLILAFDGLSIAEKERLLKSLESKKSKRKSTVKS</sequence>
<dbReference type="InterPro" id="IPR010982">
    <property type="entry name" value="Lambda_DNA-bd_dom_sf"/>
</dbReference>
<dbReference type="Proteomes" id="UP000267077">
    <property type="component" value="Unassembled WGS sequence"/>
</dbReference>
<dbReference type="PANTHER" id="PTHR43236:SF1">
    <property type="entry name" value="BLL7220 PROTEIN"/>
    <property type="match status" value="1"/>
</dbReference>
<dbReference type="Gene3D" id="1.10.260.40">
    <property type="entry name" value="lambda repressor-like DNA-binding domains"/>
    <property type="match status" value="1"/>
</dbReference>
<dbReference type="CDD" id="cd00093">
    <property type="entry name" value="HTH_XRE"/>
    <property type="match status" value="1"/>
</dbReference>
<dbReference type="EMBL" id="RYZR01000002">
    <property type="protein sequence ID" value="RUL66822.1"/>
    <property type="molecule type" value="Genomic_DNA"/>
</dbReference>
<reference evidence="2 3" key="1">
    <citation type="submission" date="2018-12" db="EMBL/GenBank/DDBJ databases">
        <title>Dyella dinghuensis sp. nov. DHOA06 and Dyella choica sp. nov. 4M-K27, isolated from forest soil.</title>
        <authorList>
            <person name="Qiu L.-H."/>
            <person name="Gao Z.-H."/>
        </authorList>
    </citation>
    <scope>NUCLEOTIDE SEQUENCE [LARGE SCALE GENOMIC DNA]</scope>
    <source>
        <strain evidence="2 3">DHOA06</strain>
    </source>
</reference>
<keyword evidence="3" id="KW-1185">Reference proteome</keyword>
<protein>
    <submittedName>
        <fullName evidence="2">XRE family transcriptional regulator</fullName>
    </submittedName>
</protein>
<dbReference type="PROSITE" id="PS50943">
    <property type="entry name" value="HTH_CROC1"/>
    <property type="match status" value="1"/>
</dbReference>
<dbReference type="Pfam" id="PF01381">
    <property type="entry name" value="HTH_3"/>
    <property type="match status" value="1"/>
</dbReference>
<proteinExistence type="predicted"/>
<dbReference type="InterPro" id="IPR052345">
    <property type="entry name" value="Rad_response_metalloprotease"/>
</dbReference>
<dbReference type="PANTHER" id="PTHR43236">
    <property type="entry name" value="ANTITOXIN HIGA1"/>
    <property type="match status" value="1"/>
</dbReference>
<organism evidence="2 3">
    <name type="scientific">Dyella dinghuensis</name>
    <dbReference type="NCBI Taxonomy" id="1920169"/>
    <lineage>
        <taxon>Bacteria</taxon>
        <taxon>Pseudomonadati</taxon>
        <taxon>Pseudomonadota</taxon>
        <taxon>Gammaproteobacteria</taxon>
        <taxon>Lysobacterales</taxon>
        <taxon>Rhodanobacteraceae</taxon>
        <taxon>Dyella</taxon>
    </lineage>
</organism>
<feature type="domain" description="HTH cro/C1-type" evidence="1">
    <location>
        <begin position="15"/>
        <end position="73"/>
    </location>
</feature>
<name>A0A432LZ05_9GAMM</name>
<dbReference type="RefSeq" id="WP_126672321.1">
    <property type="nucleotide sequence ID" value="NZ_RYZR01000002.1"/>
</dbReference>
<dbReference type="OrthoDB" id="6006530at2"/>
<gene>
    <name evidence="2" type="ORF">EKH79_03155</name>
</gene>